<reference evidence="1" key="1">
    <citation type="submission" date="2023-10" db="EMBL/GenBank/DDBJ databases">
        <authorList>
            <person name="Chen Y."/>
            <person name="Shah S."/>
            <person name="Dougan E. K."/>
            <person name="Thang M."/>
            <person name="Chan C."/>
        </authorList>
    </citation>
    <scope>NUCLEOTIDE SEQUENCE [LARGE SCALE GENOMIC DNA]</scope>
</reference>
<accession>A0ABN9W7T1</accession>
<comment type="caution">
    <text evidence="1">The sequence shown here is derived from an EMBL/GenBank/DDBJ whole genome shotgun (WGS) entry which is preliminary data.</text>
</comment>
<evidence type="ECO:0000313" key="1">
    <source>
        <dbReference type="EMBL" id="CAK0881101.1"/>
    </source>
</evidence>
<name>A0ABN9W7T1_9DINO</name>
<feature type="non-terminal residue" evidence="1">
    <location>
        <position position="1"/>
    </location>
</feature>
<protein>
    <submittedName>
        <fullName evidence="1">Uncharacterized protein</fullName>
    </submittedName>
</protein>
<sequence length="63" mass="6754">DKKPVLSDAGRVLPSAHRWASQIADDLAALADITGSEDIADAVQYPLRLFTDSGIRDAFILAD</sequence>
<gene>
    <name evidence="1" type="ORF">PCOR1329_LOCUS64040</name>
</gene>
<evidence type="ECO:0000313" key="2">
    <source>
        <dbReference type="Proteomes" id="UP001189429"/>
    </source>
</evidence>
<dbReference type="EMBL" id="CAUYUJ010018151">
    <property type="protein sequence ID" value="CAK0881101.1"/>
    <property type="molecule type" value="Genomic_DNA"/>
</dbReference>
<organism evidence="1 2">
    <name type="scientific">Prorocentrum cordatum</name>
    <dbReference type="NCBI Taxonomy" id="2364126"/>
    <lineage>
        <taxon>Eukaryota</taxon>
        <taxon>Sar</taxon>
        <taxon>Alveolata</taxon>
        <taxon>Dinophyceae</taxon>
        <taxon>Prorocentrales</taxon>
        <taxon>Prorocentraceae</taxon>
        <taxon>Prorocentrum</taxon>
    </lineage>
</organism>
<feature type="non-terminal residue" evidence="1">
    <location>
        <position position="63"/>
    </location>
</feature>
<keyword evidence="2" id="KW-1185">Reference proteome</keyword>
<proteinExistence type="predicted"/>
<dbReference type="Proteomes" id="UP001189429">
    <property type="component" value="Unassembled WGS sequence"/>
</dbReference>